<evidence type="ECO:0008006" key="3">
    <source>
        <dbReference type="Google" id="ProtNLM"/>
    </source>
</evidence>
<comment type="caution">
    <text evidence="1">The sequence shown here is derived from an EMBL/GenBank/DDBJ whole genome shotgun (WGS) entry which is preliminary data.</text>
</comment>
<name>A0A830FF64_9EURY</name>
<dbReference type="Proteomes" id="UP000607197">
    <property type="component" value="Unassembled WGS sequence"/>
</dbReference>
<dbReference type="EMBL" id="BMPG01000001">
    <property type="protein sequence ID" value="GGL49128.1"/>
    <property type="molecule type" value="Genomic_DNA"/>
</dbReference>
<reference evidence="1" key="2">
    <citation type="submission" date="2020-09" db="EMBL/GenBank/DDBJ databases">
        <authorList>
            <person name="Sun Q."/>
            <person name="Ohkuma M."/>
        </authorList>
    </citation>
    <scope>NUCLEOTIDE SEQUENCE</scope>
    <source>
        <strain evidence="1">JCM 19596</strain>
    </source>
</reference>
<protein>
    <recommendedName>
        <fullName evidence="3">Type IV pilin</fullName>
    </recommendedName>
</protein>
<gene>
    <name evidence="1" type="ORF">GCM10009039_04150</name>
</gene>
<organism evidence="1 2">
    <name type="scientific">Halocalculus aciditolerans</name>
    <dbReference type="NCBI Taxonomy" id="1383812"/>
    <lineage>
        <taxon>Archaea</taxon>
        <taxon>Methanobacteriati</taxon>
        <taxon>Methanobacteriota</taxon>
        <taxon>Stenosarchaea group</taxon>
        <taxon>Halobacteria</taxon>
        <taxon>Halobacteriales</taxon>
        <taxon>Halobacteriaceae</taxon>
        <taxon>Halocalculus</taxon>
    </lineage>
</organism>
<evidence type="ECO:0000313" key="2">
    <source>
        <dbReference type="Proteomes" id="UP000607197"/>
    </source>
</evidence>
<evidence type="ECO:0000313" key="1">
    <source>
        <dbReference type="EMBL" id="GGL49128.1"/>
    </source>
</evidence>
<dbReference type="RefSeq" id="WP_229773891.1">
    <property type="nucleotide sequence ID" value="NZ_BMPG01000001.1"/>
</dbReference>
<reference evidence="1" key="1">
    <citation type="journal article" date="2014" name="Int. J. Syst. Evol. Microbiol.">
        <title>Complete genome sequence of Corynebacterium casei LMG S-19264T (=DSM 44701T), isolated from a smear-ripened cheese.</title>
        <authorList>
            <consortium name="US DOE Joint Genome Institute (JGI-PGF)"/>
            <person name="Walter F."/>
            <person name="Albersmeier A."/>
            <person name="Kalinowski J."/>
            <person name="Ruckert C."/>
        </authorList>
    </citation>
    <scope>NUCLEOTIDE SEQUENCE</scope>
    <source>
        <strain evidence="1">JCM 19596</strain>
    </source>
</reference>
<proteinExistence type="predicted"/>
<sequence length="156" mass="15831">MSPRRGSRAATGPIAVVSLVAVSVCLAAVVAGATALALPQPAEPVGVTADASAGGRVALTLTAGGPLDARRLGVRIGVDGRPLADQPPVPFFAASGFKGGPTGPFNRNADPRWSVGETASVRVARTNAPFPERGDTVTVELFVEKQRIAVARVRVG</sequence>
<keyword evidence="2" id="KW-1185">Reference proteome</keyword>
<accession>A0A830FF64</accession>
<dbReference type="AlphaFoldDB" id="A0A830FF64"/>